<evidence type="ECO:0000256" key="4">
    <source>
        <dbReference type="ARBA" id="ARBA00017788"/>
    </source>
</evidence>
<evidence type="ECO:0000256" key="3">
    <source>
        <dbReference type="ARBA" id="ARBA00012795"/>
    </source>
</evidence>
<evidence type="ECO:0000256" key="6">
    <source>
        <dbReference type="ARBA" id="ARBA00022603"/>
    </source>
</evidence>
<feature type="compositionally biased region" description="Polar residues" evidence="12">
    <location>
        <begin position="10"/>
        <end position="32"/>
    </location>
</feature>
<dbReference type="Pfam" id="PF07757">
    <property type="entry name" value="AdoMet_MTase"/>
    <property type="match status" value="2"/>
</dbReference>
<comment type="caution">
    <text evidence="13">The sequence shown here is derived from an EMBL/GenBank/DDBJ whole genome shotgun (WGS) entry which is preliminary data.</text>
</comment>
<proteinExistence type="inferred from homology"/>
<evidence type="ECO:0000256" key="2">
    <source>
        <dbReference type="ARBA" id="ARBA00009056"/>
    </source>
</evidence>
<keyword evidence="6 11" id="KW-0489">Methyltransferase</keyword>
<comment type="subcellular location">
    <subcellularLocation>
        <location evidence="1 11">Cytoplasm</location>
    </subcellularLocation>
</comment>
<dbReference type="EC" id="2.1.1.211" evidence="3 11"/>
<evidence type="ECO:0000256" key="10">
    <source>
        <dbReference type="ARBA" id="ARBA00047957"/>
    </source>
</evidence>
<dbReference type="GO" id="GO:0030488">
    <property type="term" value="P:tRNA methylation"/>
    <property type="evidence" value="ECO:0007669"/>
    <property type="project" value="UniProtKB-UniRule"/>
</dbReference>
<comment type="function">
    <text evidence="11">Adenosyl-L-methionine (AdoMet)-dependent tRNA (uracil-O(2)-)-methyltransferase.</text>
</comment>
<dbReference type="PANTHER" id="PTHR21210">
    <property type="entry name" value="TRNA (URACIL-O(2)-)-METHYLTRANSFERASE-RELATED"/>
    <property type="match status" value="1"/>
</dbReference>
<protein>
    <recommendedName>
        <fullName evidence="4 11">tRNA (uracil-O(2)-)-methyltransferase</fullName>
        <ecNumber evidence="3 11">2.1.1.211</ecNumber>
    </recommendedName>
</protein>
<keyword evidence="7 11" id="KW-0808">Transferase</keyword>
<reference evidence="13" key="1">
    <citation type="submission" date="2023-08" db="EMBL/GenBank/DDBJ databases">
        <title>Black Yeasts Isolated from many extreme environments.</title>
        <authorList>
            <person name="Coleine C."/>
            <person name="Stajich J.E."/>
            <person name="Selbmann L."/>
        </authorList>
    </citation>
    <scope>NUCLEOTIDE SEQUENCE</scope>
    <source>
        <strain evidence="13">CCFEE 5401</strain>
    </source>
</reference>
<gene>
    <name evidence="13" type="ORF">LTR62_001832</name>
</gene>
<dbReference type="PANTHER" id="PTHR21210:SF0">
    <property type="entry name" value="TRNA (URACIL-O(2)-)-METHYLTRANSFERASE-RELATED"/>
    <property type="match status" value="1"/>
</dbReference>
<evidence type="ECO:0000256" key="5">
    <source>
        <dbReference type="ARBA" id="ARBA00022490"/>
    </source>
</evidence>
<feature type="compositionally biased region" description="Polar residues" evidence="12">
    <location>
        <begin position="314"/>
        <end position="327"/>
    </location>
</feature>
<dbReference type="GO" id="GO:0005737">
    <property type="term" value="C:cytoplasm"/>
    <property type="evidence" value="ECO:0007669"/>
    <property type="project" value="UniProtKB-SubCell"/>
</dbReference>
<evidence type="ECO:0000256" key="12">
    <source>
        <dbReference type="SAM" id="MobiDB-lite"/>
    </source>
</evidence>
<evidence type="ECO:0000313" key="14">
    <source>
        <dbReference type="Proteomes" id="UP001310890"/>
    </source>
</evidence>
<evidence type="ECO:0000256" key="8">
    <source>
        <dbReference type="ARBA" id="ARBA00022691"/>
    </source>
</evidence>
<dbReference type="Proteomes" id="UP001310890">
    <property type="component" value="Unassembled WGS sequence"/>
</dbReference>
<keyword evidence="5 11" id="KW-0963">Cytoplasm</keyword>
<feature type="region of interest" description="Disordered" evidence="12">
    <location>
        <begin position="1"/>
        <end position="38"/>
    </location>
</feature>
<evidence type="ECO:0000256" key="1">
    <source>
        <dbReference type="ARBA" id="ARBA00004496"/>
    </source>
</evidence>
<dbReference type="GO" id="GO:0141101">
    <property type="term" value="F:tRNA(Ser) (uridine(44)-2'-O-)-methyltransferase activity"/>
    <property type="evidence" value="ECO:0007669"/>
    <property type="project" value="UniProtKB-EC"/>
</dbReference>
<dbReference type="AlphaFoldDB" id="A0AAN7TK40"/>
<comment type="catalytic activity">
    <reaction evidence="10 11">
        <text>uridine(44) in tRNA(Ser) + S-adenosyl-L-methionine = 2'-O-methyluridine(44) in tRNA(Ser) + S-adenosyl-L-homocysteine + H(+)</text>
        <dbReference type="Rhea" id="RHEA:43100"/>
        <dbReference type="Rhea" id="RHEA-COMP:10339"/>
        <dbReference type="Rhea" id="RHEA-COMP:10340"/>
        <dbReference type="ChEBI" id="CHEBI:15378"/>
        <dbReference type="ChEBI" id="CHEBI:57856"/>
        <dbReference type="ChEBI" id="CHEBI:59789"/>
        <dbReference type="ChEBI" id="CHEBI:65315"/>
        <dbReference type="ChEBI" id="CHEBI:74478"/>
        <dbReference type="EC" id="2.1.1.211"/>
    </reaction>
</comment>
<feature type="compositionally biased region" description="Polar residues" evidence="12">
    <location>
        <begin position="507"/>
        <end position="519"/>
    </location>
</feature>
<dbReference type="EMBL" id="JAVRRL010000014">
    <property type="protein sequence ID" value="KAK5115135.1"/>
    <property type="molecule type" value="Genomic_DNA"/>
</dbReference>
<evidence type="ECO:0000313" key="13">
    <source>
        <dbReference type="EMBL" id="KAK5115135.1"/>
    </source>
</evidence>
<keyword evidence="8 11" id="KW-0949">S-adenosyl-L-methionine</keyword>
<accession>A0AAN7TK40</accession>
<feature type="region of interest" description="Disordered" evidence="12">
    <location>
        <begin position="470"/>
        <end position="519"/>
    </location>
</feature>
<name>A0AAN7TK40_9PEZI</name>
<dbReference type="InterPro" id="IPR011671">
    <property type="entry name" value="tRNA_uracil_MeTrfase"/>
</dbReference>
<feature type="compositionally biased region" description="Polar residues" evidence="12">
    <location>
        <begin position="486"/>
        <end position="500"/>
    </location>
</feature>
<feature type="region of interest" description="Disordered" evidence="12">
    <location>
        <begin position="301"/>
        <end position="329"/>
    </location>
</feature>
<evidence type="ECO:0000256" key="11">
    <source>
        <dbReference type="RuleBase" id="RU368004"/>
    </source>
</evidence>
<comment type="similarity">
    <text evidence="2 11">Belongs to the TRM44 family.</text>
</comment>
<organism evidence="13 14">
    <name type="scientific">Meristemomyces frigidus</name>
    <dbReference type="NCBI Taxonomy" id="1508187"/>
    <lineage>
        <taxon>Eukaryota</taxon>
        <taxon>Fungi</taxon>
        <taxon>Dikarya</taxon>
        <taxon>Ascomycota</taxon>
        <taxon>Pezizomycotina</taxon>
        <taxon>Dothideomycetes</taxon>
        <taxon>Dothideomycetidae</taxon>
        <taxon>Mycosphaerellales</taxon>
        <taxon>Teratosphaeriaceae</taxon>
        <taxon>Meristemomyces</taxon>
    </lineage>
</organism>
<sequence>MTAVEGDGQNGTKTPEPSAKFNATTRTTTASDIDSPHEPWTTVLETPCTFPPEIFHIVMLNLIKNPNITSSHLFRADIFYDSGETLSPSTHQNKYDLLPHLKSEYRPLPAEIPGYERIRTIVRQLIPRNPLLDKPLLQTCHLLHRQTEADMVEENMVLYIPHTRTADAMPFYHPAVSKLAFLHHFNHDTNKGTLSLSYLLFSSPDPPILTPKLSRTALRLLQTMHKHGQGHFKGYEKRVQLDRIIPQKRYQDTYTLLKGKYGRLLSEQWVEVTDPGKHVFEDIGIAAFLVELWREMYLLPGDSGTPGSEPEDTVNGSNEQDDSSTPSAFPGFVDIGCGNGILVFILLSEGYSGFGFDARQRKTWSIFPPDIQTHLQQRLLVPEILLSQQMTKLNPSGESTPHARTWHNGLFKQGTFIVSNHADELTPWTPLLAYLNKSSFIAIPCCSHDLSGARFRAPLATKSIRAADIATGTSTKERLPQQQQQADPTTTTNNNYSSDQSKLHPTASPSSGSLATTPAQKKMPSAYSSLCSYTASLAEAVDFQPEQEVLRIPSTRNLCIVGRYRSRSRSGDECRDGRTSDGEDREARVVQVRDLVEAEVGRSIEVVGRGWVERADGLARKPGSGH</sequence>
<evidence type="ECO:0000256" key="7">
    <source>
        <dbReference type="ARBA" id="ARBA00022679"/>
    </source>
</evidence>
<evidence type="ECO:0000256" key="9">
    <source>
        <dbReference type="ARBA" id="ARBA00022694"/>
    </source>
</evidence>
<keyword evidence="9 11" id="KW-0819">tRNA processing</keyword>